<evidence type="ECO:0000313" key="3">
    <source>
        <dbReference type="Proteomes" id="UP000694402"/>
    </source>
</evidence>
<sequence>MEPVGHIPGKRNVGKPTSTVAEEIREKGPARVQSRRCQPPTQHPPIHLRNTTNESPQDGPHNELPAVARERRRSNCSRGSSPAPLRTPARPTQPLEPILIPNLYNLCPAGSDRQIWVWQIPGERYLPQCIVPNVKFGGGGIMICCCFSCFGLGPLFPMKGNLNATAYNDILDDSVLPTLWQQFGYGLFQCDNIPMHKARSIRNGLLKSVWNNFTGLHRALTLISTFGMNWNDNCKPGLTV</sequence>
<keyword evidence="3" id="KW-1185">Reference proteome</keyword>
<protein>
    <submittedName>
        <fullName evidence="2">Uncharacterized protein</fullName>
    </submittedName>
</protein>
<reference evidence="2" key="2">
    <citation type="submission" date="2025-09" db="UniProtKB">
        <authorList>
            <consortium name="Ensembl"/>
        </authorList>
    </citation>
    <scope>IDENTIFICATION</scope>
</reference>
<dbReference type="Ensembl" id="ENSOTST00005033360.2">
    <property type="protein sequence ID" value="ENSOTSP00005030805.2"/>
    <property type="gene ID" value="ENSOTSG00005014489.2"/>
</dbReference>
<name>A0A8C8F9J7_ONCTS</name>
<evidence type="ECO:0000313" key="2">
    <source>
        <dbReference type="Ensembl" id="ENSOTSP00005030805.2"/>
    </source>
</evidence>
<feature type="region of interest" description="Disordered" evidence="1">
    <location>
        <begin position="1"/>
        <end position="92"/>
    </location>
</feature>
<dbReference type="Gene3D" id="3.30.420.10">
    <property type="entry name" value="Ribonuclease H-like superfamily/Ribonuclease H"/>
    <property type="match status" value="1"/>
</dbReference>
<organism evidence="2 3">
    <name type="scientific">Oncorhynchus tshawytscha</name>
    <name type="common">Chinook salmon</name>
    <name type="synonym">Salmo tshawytscha</name>
    <dbReference type="NCBI Taxonomy" id="74940"/>
    <lineage>
        <taxon>Eukaryota</taxon>
        <taxon>Metazoa</taxon>
        <taxon>Chordata</taxon>
        <taxon>Craniata</taxon>
        <taxon>Vertebrata</taxon>
        <taxon>Euteleostomi</taxon>
        <taxon>Actinopterygii</taxon>
        <taxon>Neopterygii</taxon>
        <taxon>Teleostei</taxon>
        <taxon>Protacanthopterygii</taxon>
        <taxon>Salmoniformes</taxon>
        <taxon>Salmonidae</taxon>
        <taxon>Salmoninae</taxon>
        <taxon>Oncorhynchus</taxon>
    </lineage>
</organism>
<proteinExistence type="predicted"/>
<dbReference type="GO" id="GO:0003676">
    <property type="term" value="F:nucleic acid binding"/>
    <property type="evidence" value="ECO:0007669"/>
    <property type="project" value="InterPro"/>
</dbReference>
<dbReference type="InterPro" id="IPR036397">
    <property type="entry name" value="RNaseH_sf"/>
</dbReference>
<accession>A0A8C8F9J7</accession>
<evidence type="ECO:0000256" key="1">
    <source>
        <dbReference type="SAM" id="MobiDB-lite"/>
    </source>
</evidence>
<dbReference type="AlphaFoldDB" id="A0A8C8F9J7"/>
<reference evidence="2" key="1">
    <citation type="submission" date="2025-08" db="UniProtKB">
        <authorList>
            <consortium name="Ensembl"/>
        </authorList>
    </citation>
    <scope>IDENTIFICATION</scope>
</reference>
<dbReference type="Proteomes" id="UP000694402">
    <property type="component" value="Unassembled WGS sequence"/>
</dbReference>
<dbReference type="GeneTree" id="ENSGT00970000196811"/>